<reference evidence="1 2" key="1">
    <citation type="journal article" date="2015" name="Stand. Genomic Sci.">
        <title>Genomic Encyclopedia of Bacterial and Archaeal Type Strains, Phase III: the genomes of soil and plant-associated and newly described type strains.</title>
        <authorList>
            <person name="Whitman W.B."/>
            <person name="Woyke T."/>
            <person name="Klenk H.P."/>
            <person name="Zhou Y."/>
            <person name="Lilburn T.G."/>
            <person name="Beck B.J."/>
            <person name="De Vos P."/>
            <person name="Vandamme P."/>
            <person name="Eisen J.A."/>
            <person name="Garrity G."/>
            <person name="Hugenholtz P."/>
            <person name="Kyrpides N.C."/>
        </authorList>
    </citation>
    <scope>NUCLEOTIDE SEQUENCE [LARGE SCALE GENOMIC DNA]</scope>
    <source>
        <strain evidence="1 2">A3</strain>
    </source>
</reference>
<comment type="caution">
    <text evidence="1">The sequence shown here is derived from an EMBL/GenBank/DDBJ whole genome shotgun (WGS) entry which is preliminary data.</text>
</comment>
<evidence type="ECO:0000313" key="1">
    <source>
        <dbReference type="EMBL" id="TCO43292.1"/>
    </source>
</evidence>
<sequence>MQTRHPAAEGAAAAAIGADLLRIRAGFDAAVLDFVVDRWRRNLDVFMRLATCGSPLAFTLLWMDAAAEATAEGLAIAQRLCGMVEPAVADSALVVS</sequence>
<dbReference type="AlphaFoldDB" id="A0A4R2IGE7"/>
<evidence type="ECO:0000313" key="2">
    <source>
        <dbReference type="Proteomes" id="UP000294862"/>
    </source>
</evidence>
<organism evidence="1 2">
    <name type="scientific">Dokdonella fugitiva</name>
    <dbReference type="NCBI Taxonomy" id="328517"/>
    <lineage>
        <taxon>Bacteria</taxon>
        <taxon>Pseudomonadati</taxon>
        <taxon>Pseudomonadota</taxon>
        <taxon>Gammaproteobacteria</taxon>
        <taxon>Lysobacterales</taxon>
        <taxon>Rhodanobacteraceae</taxon>
        <taxon>Dokdonella</taxon>
    </lineage>
</organism>
<keyword evidence="2" id="KW-1185">Reference proteome</keyword>
<protein>
    <submittedName>
        <fullName evidence="1">Uncharacterized protein</fullName>
    </submittedName>
</protein>
<accession>A0A4R2IGE7</accession>
<dbReference type="RefSeq" id="WP_131993507.1">
    <property type="nucleotide sequence ID" value="NZ_JACGXM010000002.1"/>
</dbReference>
<name>A0A4R2IGE7_9GAMM</name>
<gene>
    <name evidence="1" type="ORF">EV148_101715</name>
</gene>
<dbReference type="Proteomes" id="UP000294862">
    <property type="component" value="Unassembled WGS sequence"/>
</dbReference>
<dbReference type="EMBL" id="SLWQ01000001">
    <property type="protein sequence ID" value="TCO43292.1"/>
    <property type="molecule type" value="Genomic_DNA"/>
</dbReference>
<proteinExistence type="predicted"/>